<dbReference type="EnsemblPlants" id="LPERR03G06340.1">
    <property type="protein sequence ID" value="LPERR03G06340.1"/>
    <property type="gene ID" value="LPERR03G06340"/>
</dbReference>
<dbReference type="Gramene" id="LPERR03G06340.1">
    <property type="protein sequence ID" value="LPERR03G06340.1"/>
    <property type="gene ID" value="LPERR03G06340"/>
</dbReference>
<reference evidence="1" key="3">
    <citation type="submission" date="2015-04" db="UniProtKB">
        <authorList>
            <consortium name="EnsemblPlants"/>
        </authorList>
    </citation>
    <scope>IDENTIFICATION</scope>
</reference>
<reference evidence="2" key="2">
    <citation type="submission" date="2013-12" db="EMBL/GenBank/DDBJ databases">
        <authorList>
            <person name="Yu Y."/>
            <person name="Lee S."/>
            <person name="de Baynast K."/>
            <person name="Wissotski M."/>
            <person name="Liu L."/>
            <person name="Talag J."/>
            <person name="Goicoechea J."/>
            <person name="Angelova A."/>
            <person name="Jetty R."/>
            <person name="Kudrna D."/>
            <person name="Golser W."/>
            <person name="Rivera L."/>
            <person name="Zhang J."/>
            <person name="Wing R."/>
        </authorList>
    </citation>
    <scope>NUCLEOTIDE SEQUENCE</scope>
</reference>
<protein>
    <submittedName>
        <fullName evidence="1">Uncharacterized protein</fullName>
    </submittedName>
</protein>
<dbReference type="AlphaFoldDB" id="A0A0D9VQQ7"/>
<name>A0A0D9VQQ7_9ORYZ</name>
<dbReference type="Proteomes" id="UP000032180">
    <property type="component" value="Chromosome 3"/>
</dbReference>
<reference evidence="1 2" key="1">
    <citation type="submission" date="2012-08" db="EMBL/GenBank/DDBJ databases">
        <title>Oryza genome evolution.</title>
        <authorList>
            <person name="Wing R.A."/>
        </authorList>
    </citation>
    <scope>NUCLEOTIDE SEQUENCE</scope>
</reference>
<evidence type="ECO:0000313" key="2">
    <source>
        <dbReference type="Proteomes" id="UP000032180"/>
    </source>
</evidence>
<sequence>MKIGGKDLMACTTVSAMRRRGGHGGDGGGGAGAARATVLVSSTAAASARAFAFRANMRRHEATMKNTGMNPTRSNLPR</sequence>
<organism evidence="1 2">
    <name type="scientific">Leersia perrieri</name>
    <dbReference type="NCBI Taxonomy" id="77586"/>
    <lineage>
        <taxon>Eukaryota</taxon>
        <taxon>Viridiplantae</taxon>
        <taxon>Streptophyta</taxon>
        <taxon>Embryophyta</taxon>
        <taxon>Tracheophyta</taxon>
        <taxon>Spermatophyta</taxon>
        <taxon>Magnoliopsida</taxon>
        <taxon>Liliopsida</taxon>
        <taxon>Poales</taxon>
        <taxon>Poaceae</taxon>
        <taxon>BOP clade</taxon>
        <taxon>Oryzoideae</taxon>
        <taxon>Oryzeae</taxon>
        <taxon>Oryzinae</taxon>
        <taxon>Leersia</taxon>
    </lineage>
</organism>
<dbReference type="HOGENOM" id="CLU_2625537_0_0_1"/>
<proteinExistence type="predicted"/>
<keyword evidence="2" id="KW-1185">Reference proteome</keyword>
<accession>A0A0D9VQQ7</accession>
<evidence type="ECO:0000313" key="1">
    <source>
        <dbReference type="EnsemblPlants" id="LPERR03G06340.1"/>
    </source>
</evidence>